<evidence type="ECO:0000313" key="15">
    <source>
        <dbReference type="Proteomes" id="UP000005408"/>
    </source>
</evidence>
<evidence type="ECO:0000256" key="5">
    <source>
        <dbReference type="ARBA" id="ARBA00023242"/>
    </source>
</evidence>
<dbReference type="GO" id="GO:0003714">
    <property type="term" value="F:transcription corepressor activity"/>
    <property type="evidence" value="ECO:0007669"/>
    <property type="project" value="TreeGrafter"/>
</dbReference>
<evidence type="ECO:0000256" key="7">
    <source>
        <dbReference type="RuleBase" id="RU362114"/>
    </source>
</evidence>
<evidence type="ECO:0000259" key="13">
    <source>
        <dbReference type="PROSITE" id="PS51154"/>
    </source>
</evidence>
<dbReference type="Gene3D" id="3.30.70.330">
    <property type="match status" value="4"/>
</dbReference>
<comment type="subcellular location">
    <subcellularLocation>
        <location evidence="1">Nucleus</location>
    </subcellularLocation>
</comment>
<evidence type="ECO:0000256" key="4">
    <source>
        <dbReference type="ARBA" id="ARBA00023027"/>
    </source>
</evidence>
<dbReference type="EC" id="2.4.2.-" evidence="7"/>
<dbReference type="InterPro" id="IPR002589">
    <property type="entry name" value="Macro_dom"/>
</dbReference>
<dbReference type="GO" id="GO:0044389">
    <property type="term" value="F:ubiquitin-like protein ligase binding"/>
    <property type="evidence" value="ECO:0007669"/>
    <property type="project" value="TreeGrafter"/>
</dbReference>
<dbReference type="GO" id="GO:0060335">
    <property type="term" value="P:positive regulation of type II interferon-mediated signaling pathway"/>
    <property type="evidence" value="ECO:0007669"/>
    <property type="project" value="TreeGrafter"/>
</dbReference>
<dbReference type="Proteomes" id="UP000005408">
    <property type="component" value="Unassembled WGS sequence"/>
</dbReference>
<feature type="coiled-coil region" evidence="8">
    <location>
        <begin position="829"/>
        <end position="856"/>
    </location>
</feature>
<organism evidence="14 15">
    <name type="scientific">Magallana gigas</name>
    <name type="common">Pacific oyster</name>
    <name type="synonym">Crassostrea gigas</name>
    <dbReference type="NCBI Taxonomy" id="29159"/>
    <lineage>
        <taxon>Eukaryota</taxon>
        <taxon>Metazoa</taxon>
        <taxon>Spiralia</taxon>
        <taxon>Lophotrochozoa</taxon>
        <taxon>Mollusca</taxon>
        <taxon>Bivalvia</taxon>
        <taxon>Autobranchia</taxon>
        <taxon>Pteriomorphia</taxon>
        <taxon>Ostreida</taxon>
        <taxon>Ostreoidea</taxon>
        <taxon>Ostreidae</taxon>
        <taxon>Magallana</taxon>
    </lineage>
</organism>
<reference evidence="14" key="1">
    <citation type="submission" date="2022-08" db="UniProtKB">
        <authorList>
            <consortium name="EnsemblMetazoa"/>
        </authorList>
    </citation>
    <scope>IDENTIFICATION</scope>
    <source>
        <strain evidence="14">05x7-T-G4-1.051#20</strain>
    </source>
</reference>
<keyword evidence="3 7" id="KW-0808">Transferase</keyword>
<evidence type="ECO:0000256" key="9">
    <source>
        <dbReference type="SAM" id="MobiDB-lite"/>
    </source>
</evidence>
<dbReference type="SMART" id="SM00031">
    <property type="entry name" value="DED"/>
    <property type="match status" value="1"/>
</dbReference>
<dbReference type="Gene3D" id="3.30.720.50">
    <property type="match status" value="1"/>
</dbReference>
<dbReference type="InterPro" id="IPR037197">
    <property type="entry name" value="WWE_dom_sf"/>
</dbReference>
<dbReference type="Pfam" id="PF23254">
    <property type="entry name" value="KH_PARP14_8"/>
    <property type="match status" value="1"/>
</dbReference>
<feature type="coiled-coil region" evidence="8">
    <location>
        <begin position="233"/>
        <end position="260"/>
    </location>
</feature>
<dbReference type="Pfam" id="PF23085">
    <property type="entry name" value="RRM_PARP14_3"/>
    <property type="match status" value="3"/>
</dbReference>
<dbReference type="PANTHER" id="PTHR14453:SF67">
    <property type="entry name" value="POLY [ADP-RIBOSE] POLYMERASE"/>
    <property type="match status" value="1"/>
</dbReference>
<feature type="region of interest" description="Disordered" evidence="9">
    <location>
        <begin position="1751"/>
        <end position="1770"/>
    </location>
</feature>
<keyword evidence="6" id="KW-0694">RNA-binding</keyword>
<dbReference type="InterPro" id="IPR001875">
    <property type="entry name" value="DED_dom"/>
</dbReference>
<dbReference type="GO" id="GO:1990404">
    <property type="term" value="F:NAD+-protein mono-ADP-ribosyltransferase activity"/>
    <property type="evidence" value="ECO:0007669"/>
    <property type="project" value="TreeGrafter"/>
</dbReference>
<dbReference type="CDD" id="cd02907">
    <property type="entry name" value="Macro_Af1521_BAL-like"/>
    <property type="match status" value="1"/>
</dbReference>
<evidence type="ECO:0000256" key="3">
    <source>
        <dbReference type="ARBA" id="ARBA00022679"/>
    </source>
</evidence>
<dbReference type="GO" id="GO:0003723">
    <property type="term" value="F:RNA binding"/>
    <property type="evidence" value="ECO:0007669"/>
    <property type="project" value="UniProtKB-UniRule"/>
</dbReference>
<dbReference type="InterPro" id="IPR012677">
    <property type="entry name" value="Nucleotide-bd_a/b_plait_sf"/>
</dbReference>
<dbReference type="GO" id="GO:0003950">
    <property type="term" value="F:NAD+ poly-ADP-ribosyltransferase activity"/>
    <property type="evidence" value="ECO:0007669"/>
    <property type="project" value="UniProtKB-UniRule"/>
</dbReference>
<dbReference type="PROSITE" id="PS51154">
    <property type="entry name" value="MACRO"/>
    <property type="match status" value="1"/>
</dbReference>
<dbReference type="SMART" id="SM00506">
    <property type="entry name" value="A1pp"/>
    <property type="match status" value="1"/>
</dbReference>
<dbReference type="Gene3D" id="1.10.533.10">
    <property type="entry name" value="Death Domain, Fas"/>
    <property type="match status" value="1"/>
</dbReference>
<dbReference type="Pfam" id="PF00644">
    <property type="entry name" value="PARP"/>
    <property type="match status" value="1"/>
</dbReference>
<keyword evidence="15" id="KW-1185">Reference proteome</keyword>
<feature type="domain" description="PARP catalytic" evidence="12">
    <location>
        <begin position="1600"/>
        <end position="1803"/>
    </location>
</feature>
<name>A0A8W8LQJ4_MAGGI</name>
<evidence type="ECO:0000256" key="6">
    <source>
        <dbReference type="PROSITE-ProRule" id="PRU00176"/>
    </source>
</evidence>
<dbReference type="CDD" id="cd00045">
    <property type="entry name" value="DED"/>
    <property type="match status" value="1"/>
</dbReference>
<dbReference type="PROSITE" id="PS51059">
    <property type="entry name" value="PARP_CATALYTIC"/>
    <property type="match status" value="1"/>
</dbReference>
<accession>A0A8W8LQJ4</accession>
<evidence type="ECO:0000259" key="11">
    <source>
        <dbReference type="PROSITE" id="PS50168"/>
    </source>
</evidence>
<sequence length="1803" mass="206149">MCRQRMAGLESSPTLGWQSLRMPIPQDFQLNTFLQKLASEITDEDLQNLKSLLHGDGGLQKRTLSGITSAVDFFTVLKEKMYLNRENLIFVQACLWNVGRRDLHRKCVEFAKSSDKILHFYCPKDTPENGYQFIKFHVAGGLDTFRRPQLEHVQRTVAQLMGCQPEYVIVAGIEPSNSIVVTLMVLEAYIELLPCADKYELGLLKAVDVDKIITNKGIEIDVPCYGGYHASEIRNILKRQRDLETQLDKAQRSLLEMEKEQRKSFQGSLTKMAPKAASGELGLDFTSLVSTPVKSLRVPNPQVVFSVQELSGNSGEQTDLELTYRSQKSVDKGSDFEQEAYTHSIVVSNLPRDVQEEELREYFERRREHGGGPVKDMRLNTQRGEAIVNFTDYRAVGRLLQSKPLLFKTHYINVEPYHPNDDSLLTLSGLAEPEQGPLVTLEVSGFKPETREETLEDYFENEKSGGKADSISLPIRMEPDKSVAYVEFKDKEVAESVLHKEGHMLDGVKLRVQEHVQRRNVSQPKFYKNKVFVTGIDPKTTQDGLENYLQNRANVRVSNICRDASKAVVTFASDIDVQKLQELCENKTLDDRHLTVEKVKVTHSVLVRNVLETTTEDCLGMHFQYRVNGGKIHKIQKQGEDSFIVWFIDPAVTGDVCSQYHNVDGQELEVCLYYECLGVTRSSKLQLTFTPPSKLTYDPKETEKLMFLEKSSKAQDVLKSKLDPLYALAEIQSEGGIKKISVSCFLEYDVPDCRQRAKKWEKKVRKELDQFFNCIFVESVRPLKEIWEEVEGKKEEFESEAEGCVVIVPKKELLEVKVIGWKDDVSIAMGKLTDFIKKANEKLEKITNEITEVLQLQKQMSLRILKFTKFCEKCEENFPRCRIDIDEKNLRINFHGFPTDVYKAKCALLELLHRRSRVPVGSFTQEKLNFLESPKIQSHLEKKLKESNLKGFYEIKHDRCIEVNAETDEQAVKMAQFIKNFIIETPRKVSKFDKLLLSSPEFEKEMKKIEKDHDHLIKVVADKEKLVVKTLMVSELEKRVLELIDNFFQTNVMVGEAIELPPAMLRYLSDFCSEELENIATQGQNKASAEVYCSQTAVCVTAVESALSEIKGKVVALIQKIEKRMETLKLPSVVKYLLGDHARTKAEDVEHEFQCVITADKESFHGTPIQKQQSREKDMYQLASCDLNFGGKIVVVKQDLTELDVDVIVNAADAKLKLEGGLALVIGQKGGDEMYQCCQKFIRDQGPLSPGDVFCCPSSGQLKCKAVVHSVGPVWQGGEYQEAELLREAIYSCLMECDQPNNQFKSIAIPAISTGVFNYPREMATRVIVETIKEYFLANPDSVIREVYLCDIKTLVVEAFTAALKEKFLNVVEGEGHDQAWKRLKTPHEKAPKEIEYSLGDSLRSENVLETSIELTLYGHNQDQLRSAMEKFREMASEDYKRKDFTDSCLKTLNDKQKSKLQNKARELGVEIDLSKLQRIGRIKLHGLTQDVFEMENVIQKLLRKHNMQQQTEKELSHYQTVVQWRRVFNDKEEVECSPQLNMSLEKYYQQQEKRIRFQIGQEEFIVDFTKMTLHDPYNATEVSELQRHSKLKEPSKTILPDHWSPMSADDNLITIPLNRTKQEYTEIVSKLKGELAGHLTVSSFEVERVQNRTLFEQYSAMKEFIETQSQGSSVPLERQLWHTVDIEDISEVNSSGFNRNKCSRKSMSLGNGVYFDTSLIHSLQETKLQTTGRQRAVYLCRVLTGSFTEGSPSLSVPPENKSSKSGHRRYDSVVDKLNAPQTFAVFQDSQAYPEYLIKFFIQ</sequence>
<dbReference type="InterPro" id="IPR043472">
    <property type="entry name" value="Macro_dom-like"/>
</dbReference>
<dbReference type="Gene3D" id="3.40.220.10">
    <property type="entry name" value="Leucine Aminopeptidase, subunit E, domain 1"/>
    <property type="match status" value="1"/>
</dbReference>
<dbReference type="SUPFAM" id="SSF52949">
    <property type="entry name" value="Macro domain-like"/>
    <property type="match status" value="1"/>
</dbReference>
<dbReference type="InterPro" id="IPR052056">
    <property type="entry name" value="Mono-ARTD/PARP"/>
</dbReference>
<evidence type="ECO:0000313" key="14">
    <source>
        <dbReference type="EnsemblMetazoa" id="G29224.1:cds"/>
    </source>
</evidence>
<keyword evidence="8" id="KW-0175">Coiled coil</keyword>
<feature type="domain" description="RRM" evidence="10">
    <location>
        <begin position="529"/>
        <end position="601"/>
    </location>
</feature>
<dbReference type="InterPro" id="IPR057049">
    <property type="entry name" value="PARP14_KH_8"/>
</dbReference>
<evidence type="ECO:0000256" key="1">
    <source>
        <dbReference type="ARBA" id="ARBA00004123"/>
    </source>
</evidence>
<dbReference type="PROSITE" id="PS50168">
    <property type="entry name" value="DED"/>
    <property type="match status" value="1"/>
</dbReference>
<dbReference type="SUPFAM" id="SSF47986">
    <property type="entry name" value="DEATH domain"/>
    <property type="match status" value="1"/>
</dbReference>
<keyword evidence="5" id="KW-0539">Nucleus</keyword>
<keyword evidence="2 7" id="KW-0328">Glycosyltransferase</keyword>
<dbReference type="InterPro" id="IPR000504">
    <property type="entry name" value="RRM_dom"/>
</dbReference>
<dbReference type="InterPro" id="IPR011029">
    <property type="entry name" value="DEATH-like_dom_sf"/>
</dbReference>
<dbReference type="PANTHER" id="PTHR14453">
    <property type="entry name" value="PARP/ZINC FINGER CCCH TYPE DOMAIN CONTAINING PROTEIN"/>
    <property type="match status" value="1"/>
</dbReference>
<feature type="domain" description="RRM" evidence="10">
    <location>
        <begin position="439"/>
        <end position="517"/>
    </location>
</feature>
<dbReference type="PROSITE" id="PS50102">
    <property type="entry name" value="RRM"/>
    <property type="match status" value="3"/>
</dbReference>
<dbReference type="Gene3D" id="3.90.228.10">
    <property type="match status" value="1"/>
</dbReference>
<dbReference type="GO" id="GO:0005737">
    <property type="term" value="C:cytoplasm"/>
    <property type="evidence" value="ECO:0007669"/>
    <property type="project" value="TreeGrafter"/>
</dbReference>
<dbReference type="SMART" id="SM00360">
    <property type="entry name" value="RRM"/>
    <property type="match status" value="3"/>
</dbReference>
<evidence type="ECO:0000259" key="10">
    <source>
        <dbReference type="PROSITE" id="PS50102"/>
    </source>
</evidence>
<dbReference type="Pfam" id="PF01335">
    <property type="entry name" value="DED"/>
    <property type="match status" value="1"/>
</dbReference>
<feature type="domain" description="Macro" evidence="13">
    <location>
        <begin position="1180"/>
        <end position="1368"/>
    </location>
</feature>
<dbReference type="Pfam" id="PF01661">
    <property type="entry name" value="Macro"/>
    <property type="match status" value="1"/>
</dbReference>
<feature type="domain" description="RRM" evidence="10">
    <location>
        <begin position="343"/>
        <end position="419"/>
    </location>
</feature>
<dbReference type="SUPFAM" id="SSF54928">
    <property type="entry name" value="RNA-binding domain, RBD"/>
    <property type="match status" value="2"/>
</dbReference>
<keyword evidence="4 7" id="KW-0520">NAD</keyword>
<dbReference type="GO" id="GO:0005634">
    <property type="term" value="C:nucleus"/>
    <property type="evidence" value="ECO:0007669"/>
    <property type="project" value="UniProtKB-SubCell"/>
</dbReference>
<dbReference type="EnsemblMetazoa" id="G29224.1">
    <property type="protein sequence ID" value="G29224.1:cds"/>
    <property type="gene ID" value="G29224"/>
</dbReference>
<dbReference type="SUPFAM" id="SSF56399">
    <property type="entry name" value="ADP-ribosylation"/>
    <property type="match status" value="1"/>
</dbReference>
<feature type="domain" description="DED" evidence="11">
    <location>
        <begin position="29"/>
        <end position="109"/>
    </location>
</feature>
<dbReference type="GO" id="GO:0042981">
    <property type="term" value="P:regulation of apoptotic process"/>
    <property type="evidence" value="ECO:0007669"/>
    <property type="project" value="InterPro"/>
</dbReference>
<evidence type="ECO:0000259" key="12">
    <source>
        <dbReference type="PROSITE" id="PS51059"/>
    </source>
</evidence>
<proteinExistence type="predicted"/>
<protein>
    <recommendedName>
        <fullName evidence="7">Poly [ADP-ribose] polymerase</fullName>
        <shortName evidence="7">PARP</shortName>
        <ecNumber evidence="7">2.4.2.-</ecNumber>
    </recommendedName>
</protein>
<dbReference type="InterPro" id="IPR035979">
    <property type="entry name" value="RBD_domain_sf"/>
</dbReference>
<dbReference type="GO" id="GO:0070212">
    <property type="term" value="P:protein poly-ADP-ribosylation"/>
    <property type="evidence" value="ECO:0007669"/>
    <property type="project" value="TreeGrafter"/>
</dbReference>
<dbReference type="InterPro" id="IPR012317">
    <property type="entry name" value="Poly(ADP-ribose)pol_cat_dom"/>
</dbReference>
<dbReference type="GO" id="GO:0010629">
    <property type="term" value="P:negative regulation of gene expression"/>
    <property type="evidence" value="ECO:0007669"/>
    <property type="project" value="TreeGrafter"/>
</dbReference>
<evidence type="ECO:0000256" key="8">
    <source>
        <dbReference type="SAM" id="Coils"/>
    </source>
</evidence>
<evidence type="ECO:0000256" key="2">
    <source>
        <dbReference type="ARBA" id="ARBA00022676"/>
    </source>
</evidence>